<dbReference type="Proteomes" id="UP001079672">
    <property type="component" value="Unassembled WGS sequence"/>
</dbReference>
<dbReference type="Pfam" id="PF00535">
    <property type="entry name" value="Glycos_transf_2"/>
    <property type="match status" value="1"/>
</dbReference>
<dbReference type="PANTHER" id="PTHR43685">
    <property type="entry name" value="GLYCOSYLTRANSFERASE"/>
    <property type="match status" value="1"/>
</dbReference>
<name>A0A9Q4JE47_BACFG</name>
<dbReference type="SUPFAM" id="SSF53448">
    <property type="entry name" value="Nucleotide-diphospho-sugar transferases"/>
    <property type="match status" value="1"/>
</dbReference>
<accession>A0A9Q4JE47</accession>
<dbReference type="InterPro" id="IPR050834">
    <property type="entry name" value="Glycosyltransf_2"/>
</dbReference>
<dbReference type="RefSeq" id="WP_022010991.1">
    <property type="nucleotide sequence ID" value="NZ_JAPTZU010000005.1"/>
</dbReference>
<evidence type="ECO:0000259" key="1">
    <source>
        <dbReference type="Pfam" id="PF00535"/>
    </source>
</evidence>
<evidence type="ECO:0000313" key="2">
    <source>
        <dbReference type="EMBL" id="MCZ2688123.1"/>
    </source>
</evidence>
<dbReference type="Gene3D" id="3.90.550.10">
    <property type="entry name" value="Spore Coat Polysaccharide Biosynthesis Protein SpsA, Chain A"/>
    <property type="match status" value="1"/>
</dbReference>
<gene>
    <name evidence="2" type="ORF">O1433_11515</name>
</gene>
<reference evidence="2" key="1">
    <citation type="submission" date="2022-12" db="EMBL/GenBank/DDBJ databases">
        <title>Development of a Multilocus Sequence Typing Scheme for Bacteroides fragilis Based on Whole Genome Sequencing Data and Clinical Application.</title>
        <authorList>
            <person name="Nielsen F.D."/>
            <person name="Justesen U.S."/>
        </authorList>
    </citation>
    <scope>NUCLEOTIDE SEQUENCE</scope>
    <source>
        <strain evidence="2">BF_AM_ODE_DK_2015_4</strain>
    </source>
</reference>
<dbReference type="CDD" id="cd00761">
    <property type="entry name" value="Glyco_tranf_GTA_type"/>
    <property type="match status" value="1"/>
</dbReference>
<dbReference type="EMBL" id="JAPTZU010000005">
    <property type="protein sequence ID" value="MCZ2688123.1"/>
    <property type="molecule type" value="Genomic_DNA"/>
</dbReference>
<dbReference type="InterPro" id="IPR001173">
    <property type="entry name" value="Glyco_trans_2-like"/>
</dbReference>
<dbReference type="InterPro" id="IPR029044">
    <property type="entry name" value="Nucleotide-diphossugar_trans"/>
</dbReference>
<dbReference type="PANTHER" id="PTHR43685:SF11">
    <property type="entry name" value="GLYCOSYLTRANSFERASE TAGX-RELATED"/>
    <property type="match status" value="1"/>
</dbReference>
<evidence type="ECO:0000313" key="3">
    <source>
        <dbReference type="Proteomes" id="UP001079672"/>
    </source>
</evidence>
<dbReference type="AlphaFoldDB" id="A0A9Q4JE47"/>
<feature type="domain" description="Glycosyltransferase 2-like" evidence="1">
    <location>
        <begin position="11"/>
        <end position="172"/>
    </location>
</feature>
<comment type="caution">
    <text evidence="2">The sequence shown here is derived from an EMBL/GenBank/DDBJ whole genome shotgun (WGS) entry which is preliminary data.</text>
</comment>
<protein>
    <submittedName>
        <fullName evidence="2">Glycosyltransferase family 2 protein</fullName>
    </submittedName>
</protein>
<proteinExistence type="predicted"/>
<sequence>MNALVTNPLVSIVIPVYNRELYIEDAIRSAINQSYVNIEVIIVDNCSTDSTWEILNTWVGKDHRIKIYQNKTNIGPVLNWNECFKHVSGEYIKILWSDDWISHKFVEKCLSVFEKNTAFVLSGYQIVAKRRVLSEVVFKKNIYSVLEYLNNILLYNREGFPVSPGCAMFRTKDILASFIVDIPNADGLDSKKNGAGNDLLLFLNTAINYTNVSTIQGVDSYFRAHAESFSTADKLDIYYEWSKVLFIKNYFHKTFYEDAKKIYYLKRALTDKRYFNLACTLNFSASFFKALFFWIKCSLKIG</sequence>
<organism evidence="2 3">
    <name type="scientific">Bacteroides fragilis</name>
    <dbReference type="NCBI Taxonomy" id="817"/>
    <lineage>
        <taxon>Bacteria</taxon>
        <taxon>Pseudomonadati</taxon>
        <taxon>Bacteroidota</taxon>
        <taxon>Bacteroidia</taxon>
        <taxon>Bacteroidales</taxon>
        <taxon>Bacteroidaceae</taxon>
        <taxon>Bacteroides</taxon>
    </lineage>
</organism>